<evidence type="ECO:0000256" key="2">
    <source>
        <dbReference type="ARBA" id="ARBA00005142"/>
    </source>
</evidence>
<dbReference type="GO" id="GO:0000287">
    <property type="term" value="F:magnesium ion binding"/>
    <property type="evidence" value="ECO:0007669"/>
    <property type="project" value="UniProtKB-UniRule"/>
</dbReference>
<evidence type="ECO:0000256" key="9">
    <source>
        <dbReference type="ARBA" id="ARBA00022842"/>
    </source>
</evidence>
<keyword evidence="10 14" id="KW-0546">Nucleotide metabolism</keyword>
<dbReference type="FunFam" id="2.70.40.10:FF:000007">
    <property type="entry name" value="dUTP pyrophosphatase"/>
    <property type="match status" value="1"/>
</dbReference>
<dbReference type="NCBIfam" id="NF001862">
    <property type="entry name" value="PRK00601.1"/>
    <property type="match status" value="1"/>
</dbReference>
<comment type="cofactor">
    <cofactor evidence="1 14">
        <name>Mg(2+)</name>
        <dbReference type="ChEBI" id="CHEBI:18420"/>
    </cofactor>
</comment>
<evidence type="ECO:0000256" key="8">
    <source>
        <dbReference type="ARBA" id="ARBA00022801"/>
    </source>
</evidence>
<evidence type="ECO:0000256" key="13">
    <source>
        <dbReference type="ARBA" id="ARBA00056586"/>
    </source>
</evidence>
<dbReference type="PANTHER" id="PTHR11241:SF0">
    <property type="entry name" value="DEOXYURIDINE 5'-TRIPHOSPHATE NUCLEOTIDOHYDROLASE"/>
    <property type="match status" value="1"/>
</dbReference>
<comment type="subunit">
    <text evidence="4 14">Homotrimer.</text>
</comment>
<comment type="caution">
    <text evidence="16">The sequence shown here is derived from an EMBL/GenBank/DDBJ whole genome shotgun (WGS) entry which is preliminary data.</text>
</comment>
<feature type="domain" description="dUTPase-like" evidence="15">
    <location>
        <begin position="28"/>
        <end position="158"/>
    </location>
</feature>
<evidence type="ECO:0000256" key="11">
    <source>
        <dbReference type="ARBA" id="ARBA00030698"/>
    </source>
</evidence>
<dbReference type="AlphaFoldDB" id="A0A0V1Q2K3"/>
<comment type="pathway">
    <text evidence="2 14">Pyrimidine metabolism; dUMP biosynthesis; dUMP from dCTP (dUTP route): step 2/2.</text>
</comment>
<evidence type="ECO:0000256" key="6">
    <source>
        <dbReference type="ARBA" id="ARBA00021732"/>
    </source>
</evidence>
<dbReference type="InterPro" id="IPR008181">
    <property type="entry name" value="dUTPase"/>
</dbReference>
<evidence type="ECO:0000256" key="4">
    <source>
        <dbReference type="ARBA" id="ARBA00011233"/>
    </source>
</evidence>
<proteinExistence type="inferred from homology"/>
<dbReference type="UniPathway" id="UPA00610">
    <property type="reaction ID" value="UER00666"/>
</dbReference>
<evidence type="ECO:0000259" key="15">
    <source>
        <dbReference type="Pfam" id="PF00692"/>
    </source>
</evidence>
<dbReference type="EMBL" id="LMYN01000025">
    <property type="protein sequence ID" value="KSA02554.1"/>
    <property type="molecule type" value="Genomic_DNA"/>
</dbReference>
<dbReference type="RefSeq" id="XP_015468656.1">
    <property type="nucleotide sequence ID" value="XM_015610559.1"/>
</dbReference>
<name>A0A0V1Q2K3_9ASCO</name>
<comment type="catalytic activity">
    <reaction evidence="12">
        <text>dUTP + H2O = dUMP + diphosphate + H(+)</text>
        <dbReference type="Rhea" id="RHEA:10248"/>
        <dbReference type="ChEBI" id="CHEBI:15377"/>
        <dbReference type="ChEBI" id="CHEBI:15378"/>
        <dbReference type="ChEBI" id="CHEBI:33019"/>
        <dbReference type="ChEBI" id="CHEBI:61555"/>
        <dbReference type="ChEBI" id="CHEBI:246422"/>
        <dbReference type="EC" id="3.6.1.23"/>
    </reaction>
    <physiologicalReaction direction="left-to-right" evidence="12">
        <dbReference type="Rhea" id="RHEA:10249"/>
    </physiologicalReaction>
</comment>
<evidence type="ECO:0000256" key="5">
    <source>
        <dbReference type="ARBA" id="ARBA00012379"/>
    </source>
</evidence>
<comment type="similarity">
    <text evidence="3 14">Belongs to the dUTPase family.</text>
</comment>
<sequence length="160" mass="17134">MTEAEQIIKKQRTEESEQSLRVFLRSENATLPTRGSVLSAGYDIYASEEAVVPAQGQGLVGTDISVAVPIGTYGRVAPRSGLAVKHGISTGAGVIDADYRGEVKVVLFNHSQKDFQIQKGDRIAQLVLERIVMADIKQITAEELDTTARGEGGFGSTGKN</sequence>
<dbReference type="InterPro" id="IPR036157">
    <property type="entry name" value="dUTPase-like_sf"/>
</dbReference>
<protein>
    <recommendedName>
        <fullName evidence="6 14">Deoxyuridine 5'-triphosphate nucleotidohydrolase</fullName>
        <shortName evidence="14">dUTPase</shortName>
        <ecNumber evidence="5 14">3.6.1.23</ecNumber>
    </recommendedName>
    <alternativeName>
        <fullName evidence="11 14">dUTP pyrophosphatase</fullName>
    </alternativeName>
</protein>
<dbReference type="InterPro" id="IPR033704">
    <property type="entry name" value="dUTPase_trimeric"/>
</dbReference>
<dbReference type="NCBIfam" id="TIGR00576">
    <property type="entry name" value="dut"/>
    <property type="match status" value="1"/>
</dbReference>
<evidence type="ECO:0000256" key="12">
    <source>
        <dbReference type="ARBA" id="ARBA00048211"/>
    </source>
</evidence>
<evidence type="ECO:0000256" key="1">
    <source>
        <dbReference type="ARBA" id="ARBA00001946"/>
    </source>
</evidence>
<dbReference type="GO" id="GO:0046081">
    <property type="term" value="P:dUTP catabolic process"/>
    <property type="evidence" value="ECO:0007669"/>
    <property type="project" value="UniProtKB-UniRule"/>
</dbReference>
<keyword evidence="7 14" id="KW-0479">Metal-binding</keyword>
<dbReference type="GO" id="GO:0006226">
    <property type="term" value="P:dUMP biosynthetic process"/>
    <property type="evidence" value="ECO:0007669"/>
    <property type="project" value="UniProtKB-UniRule"/>
</dbReference>
<organism evidence="16 17">
    <name type="scientific">Debaryomyces fabryi</name>
    <dbReference type="NCBI Taxonomy" id="58627"/>
    <lineage>
        <taxon>Eukaryota</taxon>
        <taxon>Fungi</taxon>
        <taxon>Dikarya</taxon>
        <taxon>Ascomycota</taxon>
        <taxon>Saccharomycotina</taxon>
        <taxon>Pichiomycetes</taxon>
        <taxon>Debaryomycetaceae</taxon>
        <taxon>Debaryomyces</taxon>
    </lineage>
</organism>
<reference evidence="16 17" key="1">
    <citation type="submission" date="2015-11" db="EMBL/GenBank/DDBJ databases">
        <title>The genome of Debaryomyces fabryi.</title>
        <authorList>
            <person name="Tafer H."/>
            <person name="Lopandic K."/>
        </authorList>
    </citation>
    <scope>NUCLEOTIDE SEQUENCE [LARGE SCALE GENOMIC DNA]</scope>
    <source>
        <strain evidence="16 17">CBS 789</strain>
    </source>
</reference>
<dbReference type="GO" id="GO:0004170">
    <property type="term" value="F:dUTP diphosphatase activity"/>
    <property type="evidence" value="ECO:0007669"/>
    <property type="project" value="UniProtKB-UniRule"/>
</dbReference>
<evidence type="ECO:0000256" key="7">
    <source>
        <dbReference type="ARBA" id="ARBA00022723"/>
    </source>
</evidence>
<dbReference type="GeneID" id="26838738"/>
<evidence type="ECO:0000256" key="10">
    <source>
        <dbReference type="ARBA" id="ARBA00023080"/>
    </source>
</evidence>
<evidence type="ECO:0000256" key="14">
    <source>
        <dbReference type="RuleBase" id="RU367024"/>
    </source>
</evidence>
<evidence type="ECO:0000256" key="3">
    <source>
        <dbReference type="ARBA" id="ARBA00006581"/>
    </source>
</evidence>
<dbReference type="SUPFAM" id="SSF51283">
    <property type="entry name" value="dUTPase-like"/>
    <property type="match status" value="1"/>
</dbReference>
<accession>A0A0V1Q2K3</accession>
<dbReference type="Pfam" id="PF00692">
    <property type="entry name" value="dUTPase"/>
    <property type="match status" value="1"/>
</dbReference>
<dbReference type="EC" id="3.6.1.23" evidence="5 14"/>
<gene>
    <name evidence="16" type="ORF">AC631_01729</name>
</gene>
<evidence type="ECO:0000313" key="17">
    <source>
        <dbReference type="Proteomes" id="UP000054251"/>
    </source>
</evidence>
<dbReference type="OrthoDB" id="419889at2759"/>
<dbReference type="Proteomes" id="UP000054251">
    <property type="component" value="Unassembled WGS sequence"/>
</dbReference>
<dbReference type="CDD" id="cd07557">
    <property type="entry name" value="trimeric_dUTPase"/>
    <property type="match status" value="1"/>
</dbReference>
<dbReference type="Gene3D" id="2.70.40.10">
    <property type="match status" value="1"/>
</dbReference>
<keyword evidence="17" id="KW-1185">Reference proteome</keyword>
<keyword evidence="8 14" id="KW-0378">Hydrolase</keyword>
<evidence type="ECO:0000313" key="16">
    <source>
        <dbReference type="EMBL" id="KSA02554.1"/>
    </source>
</evidence>
<dbReference type="PANTHER" id="PTHR11241">
    <property type="entry name" value="DEOXYURIDINE 5'-TRIPHOSPHATE NUCLEOTIDOHYDROLASE"/>
    <property type="match status" value="1"/>
</dbReference>
<keyword evidence="9 14" id="KW-0460">Magnesium</keyword>
<comment type="function">
    <text evidence="13 14">Involved in nucleotide metabolism via production of dUMP, the immediate precursor of thymidine nucleotides, and decreases the intracellular concentration of dUTP so that uracil cannot be incorporated into DNA.</text>
</comment>
<dbReference type="InterPro" id="IPR029054">
    <property type="entry name" value="dUTPase-like"/>
</dbReference>